<sequence length="209" mass="23178">MAKLYFRYGAMNSGKSTALLQAAYNYEERGQRVLLAKPAVDTKGDRSIESRLGVTREVDYVIEPGEDAFAQFQRHRRESLDRDGVDISCLLVDEAQFLEGPQVDGLLRVALLEGVPVLAYGIRTDFLTEAFPGSRRLLEVAHTLEELKTICRCGRKALFNGRKVGDRFVFDGDQVAIDGEEVTYESLCGNCYLEESGNVIGAHPTLSPP</sequence>
<evidence type="ECO:0000256" key="1">
    <source>
        <dbReference type="ARBA" id="ARBA00007587"/>
    </source>
</evidence>
<keyword evidence="13" id="KW-1185">Reference proteome</keyword>
<evidence type="ECO:0000256" key="6">
    <source>
        <dbReference type="ARBA" id="ARBA00022777"/>
    </source>
</evidence>
<dbReference type="OrthoDB" id="9781579at2"/>
<dbReference type="PANTHER" id="PTHR11441:SF0">
    <property type="entry name" value="THYMIDINE KINASE, CYTOSOLIC"/>
    <property type="match status" value="1"/>
</dbReference>
<comment type="catalytic activity">
    <reaction evidence="10">
        <text>thymidine + ATP = dTMP + ADP + H(+)</text>
        <dbReference type="Rhea" id="RHEA:19129"/>
        <dbReference type="ChEBI" id="CHEBI:15378"/>
        <dbReference type="ChEBI" id="CHEBI:17748"/>
        <dbReference type="ChEBI" id="CHEBI:30616"/>
        <dbReference type="ChEBI" id="CHEBI:63528"/>
        <dbReference type="ChEBI" id="CHEBI:456216"/>
        <dbReference type="EC" id="2.7.1.21"/>
    </reaction>
</comment>
<gene>
    <name evidence="12" type="ORF">ELQ92_04300</name>
</gene>
<name>A0A3S4ECW5_9MICO</name>
<dbReference type="SUPFAM" id="SSF52540">
    <property type="entry name" value="P-loop containing nucleoside triphosphate hydrolases"/>
    <property type="match status" value="1"/>
</dbReference>
<keyword evidence="5 10" id="KW-0547">Nucleotide-binding</keyword>
<dbReference type="GO" id="GO:0005829">
    <property type="term" value="C:cytosol"/>
    <property type="evidence" value="ECO:0007669"/>
    <property type="project" value="TreeGrafter"/>
</dbReference>
<dbReference type="SUPFAM" id="SSF57716">
    <property type="entry name" value="Glucocorticoid receptor-like (DNA-binding domain)"/>
    <property type="match status" value="1"/>
</dbReference>
<evidence type="ECO:0000256" key="5">
    <source>
        <dbReference type="ARBA" id="ARBA00022741"/>
    </source>
</evidence>
<evidence type="ECO:0000313" key="12">
    <source>
        <dbReference type="EMBL" id="RWZ68444.1"/>
    </source>
</evidence>
<keyword evidence="3 10" id="KW-0237">DNA synthesis</keyword>
<dbReference type="EC" id="2.7.1.21" evidence="2 10"/>
<dbReference type="GO" id="GO:0071897">
    <property type="term" value="P:DNA biosynthetic process"/>
    <property type="evidence" value="ECO:0007669"/>
    <property type="project" value="UniProtKB-KW"/>
</dbReference>
<evidence type="ECO:0000256" key="9">
    <source>
        <dbReference type="PIRSR" id="PIRSR035805-2"/>
    </source>
</evidence>
<dbReference type="NCBIfam" id="NF003300">
    <property type="entry name" value="PRK04296.1-5"/>
    <property type="match status" value="1"/>
</dbReference>
<comment type="caution">
    <text evidence="12">The sequence shown here is derived from an EMBL/GenBank/DDBJ whole genome shotgun (WGS) entry which is preliminary data.</text>
</comment>
<evidence type="ECO:0000256" key="7">
    <source>
        <dbReference type="ARBA" id="ARBA00022840"/>
    </source>
</evidence>
<dbReference type="PIRSF" id="PIRSF035805">
    <property type="entry name" value="TK_cell"/>
    <property type="match status" value="1"/>
</dbReference>
<dbReference type="EMBL" id="RZNC01000001">
    <property type="protein sequence ID" value="RWZ68444.1"/>
    <property type="molecule type" value="Genomic_DNA"/>
</dbReference>
<keyword evidence="7 10" id="KW-0067">ATP-binding</keyword>
<dbReference type="AlphaFoldDB" id="A0A3S4ECW5"/>
<dbReference type="Proteomes" id="UP000288603">
    <property type="component" value="Unassembled WGS sequence"/>
</dbReference>
<dbReference type="PANTHER" id="PTHR11441">
    <property type="entry name" value="THYMIDINE KINASE"/>
    <property type="match status" value="1"/>
</dbReference>
<dbReference type="Gene3D" id="3.40.50.300">
    <property type="entry name" value="P-loop containing nucleotide triphosphate hydrolases"/>
    <property type="match status" value="1"/>
</dbReference>
<accession>A0A3S4ECW5</accession>
<evidence type="ECO:0000256" key="4">
    <source>
        <dbReference type="ARBA" id="ARBA00022679"/>
    </source>
</evidence>
<reference evidence="12 13" key="1">
    <citation type="submission" date="2018-12" db="EMBL/GenBank/DDBJ databases">
        <authorList>
            <person name="Li F."/>
        </authorList>
    </citation>
    <scope>NUCLEOTIDE SEQUENCE [LARGE SCALE GENOMIC DNA]</scope>
    <source>
        <strain evidence="12 13">8H24J-4-2</strain>
    </source>
</reference>
<keyword evidence="4 10" id="KW-0808">Transferase</keyword>
<dbReference type="Pfam" id="PF00265">
    <property type="entry name" value="TK"/>
    <property type="match status" value="1"/>
</dbReference>
<dbReference type="GO" id="GO:0005524">
    <property type="term" value="F:ATP binding"/>
    <property type="evidence" value="ECO:0007669"/>
    <property type="project" value="UniProtKB-KW"/>
</dbReference>
<feature type="active site" description="Proton acceptor" evidence="8">
    <location>
        <position position="94"/>
    </location>
</feature>
<evidence type="ECO:0000256" key="8">
    <source>
        <dbReference type="PIRSR" id="PIRSR035805-1"/>
    </source>
</evidence>
<comment type="similarity">
    <text evidence="1 11">Belongs to the thymidine kinase family.</text>
</comment>
<proteinExistence type="inferred from homology"/>
<organism evidence="12 13">
    <name type="scientific">Labedella populi</name>
    <dbReference type="NCBI Taxonomy" id="2498850"/>
    <lineage>
        <taxon>Bacteria</taxon>
        <taxon>Bacillati</taxon>
        <taxon>Actinomycetota</taxon>
        <taxon>Actinomycetes</taxon>
        <taxon>Micrococcales</taxon>
        <taxon>Microbacteriaceae</taxon>
        <taxon>Labedella</taxon>
    </lineage>
</organism>
<dbReference type="RefSeq" id="WP_128497712.1">
    <property type="nucleotide sequence ID" value="NZ_RZNC01000001.1"/>
</dbReference>
<keyword evidence="6 10" id="KW-0418">Kinase</keyword>
<evidence type="ECO:0000256" key="2">
    <source>
        <dbReference type="ARBA" id="ARBA00012118"/>
    </source>
</evidence>
<dbReference type="GO" id="GO:0046104">
    <property type="term" value="P:thymidine metabolic process"/>
    <property type="evidence" value="ECO:0007669"/>
    <property type="project" value="TreeGrafter"/>
</dbReference>
<dbReference type="InterPro" id="IPR027417">
    <property type="entry name" value="P-loop_NTPase"/>
</dbReference>
<dbReference type="InterPro" id="IPR001267">
    <property type="entry name" value="Thymidine_kinase"/>
</dbReference>
<evidence type="ECO:0000256" key="10">
    <source>
        <dbReference type="RuleBase" id="RU000544"/>
    </source>
</evidence>
<feature type="binding site" evidence="9">
    <location>
        <position position="184"/>
    </location>
    <ligand>
        <name>substrate</name>
    </ligand>
</feature>
<evidence type="ECO:0000256" key="3">
    <source>
        <dbReference type="ARBA" id="ARBA00022634"/>
    </source>
</evidence>
<evidence type="ECO:0000313" key="13">
    <source>
        <dbReference type="Proteomes" id="UP000288603"/>
    </source>
</evidence>
<protein>
    <recommendedName>
        <fullName evidence="2 10">Thymidine kinase</fullName>
        <ecNumber evidence="2 10">2.7.1.21</ecNumber>
    </recommendedName>
</protein>
<evidence type="ECO:0000256" key="11">
    <source>
        <dbReference type="RuleBase" id="RU004165"/>
    </source>
</evidence>
<dbReference type="GO" id="GO:0004797">
    <property type="term" value="F:thymidine kinase activity"/>
    <property type="evidence" value="ECO:0007669"/>
    <property type="project" value="UniProtKB-EC"/>
</dbReference>